<dbReference type="EMBL" id="JANBOI010000050">
    <property type="protein sequence ID" value="KAJ1734920.1"/>
    <property type="molecule type" value="Genomic_DNA"/>
</dbReference>
<dbReference type="Pfam" id="PF03215">
    <property type="entry name" value="Rad17"/>
    <property type="match status" value="1"/>
</dbReference>
<comment type="similarity">
    <text evidence="2">Belongs to the rad17/RAD24 family.</text>
</comment>
<evidence type="ECO:0000256" key="3">
    <source>
        <dbReference type="ARBA" id="ARBA00022741"/>
    </source>
</evidence>
<dbReference type="SUPFAM" id="SSF52540">
    <property type="entry name" value="P-loop containing nucleoside triphosphate hydrolases"/>
    <property type="match status" value="1"/>
</dbReference>
<keyword evidence="7" id="KW-0131">Cell cycle</keyword>
<dbReference type="Gene3D" id="3.40.50.300">
    <property type="entry name" value="P-loop containing nucleotide triphosphate hydrolases"/>
    <property type="match status" value="1"/>
</dbReference>
<dbReference type="PANTHER" id="PTHR12172">
    <property type="entry name" value="CELL CYCLE CHECKPOINT PROTEIN RAD17"/>
    <property type="match status" value="1"/>
</dbReference>
<dbReference type="GO" id="GO:0006281">
    <property type="term" value="P:DNA repair"/>
    <property type="evidence" value="ECO:0007669"/>
    <property type="project" value="InterPro"/>
</dbReference>
<organism evidence="9 10">
    <name type="scientific">Coemansia biformis</name>
    <dbReference type="NCBI Taxonomy" id="1286918"/>
    <lineage>
        <taxon>Eukaryota</taxon>
        <taxon>Fungi</taxon>
        <taxon>Fungi incertae sedis</taxon>
        <taxon>Zoopagomycota</taxon>
        <taxon>Kickxellomycotina</taxon>
        <taxon>Kickxellomycetes</taxon>
        <taxon>Kickxellales</taxon>
        <taxon>Kickxellaceae</taxon>
        <taxon>Coemansia</taxon>
    </lineage>
</organism>
<proteinExistence type="inferred from homology"/>
<reference evidence="9" key="1">
    <citation type="submission" date="2022-07" db="EMBL/GenBank/DDBJ databases">
        <title>Phylogenomic reconstructions and comparative analyses of Kickxellomycotina fungi.</title>
        <authorList>
            <person name="Reynolds N.K."/>
            <person name="Stajich J.E."/>
            <person name="Barry K."/>
            <person name="Grigoriev I.V."/>
            <person name="Crous P."/>
            <person name="Smith M.E."/>
        </authorList>
    </citation>
    <scope>NUCLEOTIDE SEQUENCE</scope>
    <source>
        <strain evidence="9">BCRC 34381</strain>
    </source>
</reference>
<dbReference type="GO" id="GO:0000077">
    <property type="term" value="P:DNA damage checkpoint signaling"/>
    <property type="evidence" value="ECO:0007669"/>
    <property type="project" value="TreeGrafter"/>
</dbReference>
<evidence type="ECO:0000256" key="5">
    <source>
        <dbReference type="ARBA" id="ARBA00022840"/>
    </source>
</evidence>
<keyword evidence="6" id="KW-0539">Nucleus</keyword>
<dbReference type="PANTHER" id="PTHR12172:SF0">
    <property type="entry name" value="CELL CYCLE CHECKPOINT PROTEIN RAD17"/>
    <property type="match status" value="1"/>
</dbReference>
<comment type="subcellular location">
    <subcellularLocation>
        <location evidence="1">Nucleus</location>
    </subcellularLocation>
</comment>
<feature type="compositionally biased region" description="Acidic residues" evidence="8">
    <location>
        <begin position="717"/>
        <end position="726"/>
    </location>
</feature>
<dbReference type="InterPro" id="IPR027417">
    <property type="entry name" value="P-loop_NTPase"/>
</dbReference>
<evidence type="ECO:0000313" key="10">
    <source>
        <dbReference type="Proteomes" id="UP001143981"/>
    </source>
</evidence>
<evidence type="ECO:0000256" key="4">
    <source>
        <dbReference type="ARBA" id="ARBA00022763"/>
    </source>
</evidence>
<name>A0A9W7YH77_9FUNG</name>
<keyword evidence="4" id="KW-0227">DNA damage</keyword>
<dbReference type="InterPro" id="IPR004582">
    <property type="entry name" value="Checkpoint_prot_Rad17_Rad24"/>
</dbReference>
<dbReference type="AlphaFoldDB" id="A0A9W7YH77"/>
<feature type="compositionally biased region" description="Acidic residues" evidence="8">
    <location>
        <begin position="36"/>
        <end position="55"/>
    </location>
</feature>
<protein>
    <submittedName>
        <fullName evidence="9">RFC checkpoint protein Rad17</fullName>
    </submittedName>
</protein>
<dbReference type="GO" id="GO:0003682">
    <property type="term" value="F:chromatin binding"/>
    <property type="evidence" value="ECO:0007669"/>
    <property type="project" value="TreeGrafter"/>
</dbReference>
<keyword evidence="3" id="KW-0547">Nucleotide-binding</keyword>
<keyword evidence="10" id="KW-1185">Reference proteome</keyword>
<dbReference type="GO" id="GO:0005634">
    <property type="term" value="C:nucleus"/>
    <property type="evidence" value="ECO:0007669"/>
    <property type="project" value="UniProtKB-SubCell"/>
</dbReference>
<dbReference type="OrthoDB" id="10265971at2759"/>
<feature type="region of interest" description="Disordered" evidence="8">
    <location>
        <begin position="1"/>
        <end position="141"/>
    </location>
</feature>
<keyword evidence="5" id="KW-0067">ATP-binding</keyword>
<evidence type="ECO:0000313" key="9">
    <source>
        <dbReference type="EMBL" id="KAJ1734920.1"/>
    </source>
</evidence>
<accession>A0A9W7YH77</accession>
<feature type="compositionally biased region" description="Pro residues" evidence="8">
    <location>
        <begin position="703"/>
        <end position="712"/>
    </location>
</feature>
<evidence type="ECO:0000256" key="7">
    <source>
        <dbReference type="ARBA" id="ARBA00023306"/>
    </source>
</evidence>
<evidence type="ECO:0000256" key="1">
    <source>
        <dbReference type="ARBA" id="ARBA00004123"/>
    </source>
</evidence>
<dbReference type="GO" id="GO:0033314">
    <property type="term" value="P:mitotic DNA replication checkpoint signaling"/>
    <property type="evidence" value="ECO:0007669"/>
    <property type="project" value="TreeGrafter"/>
</dbReference>
<evidence type="ECO:0000256" key="2">
    <source>
        <dbReference type="ARBA" id="ARBA00006168"/>
    </source>
</evidence>
<feature type="region of interest" description="Disordered" evidence="8">
    <location>
        <begin position="697"/>
        <end position="726"/>
    </location>
</feature>
<sequence>MACKPQPSQAKDHAVHSGAVEVHSSPEPAPRKCEADADNADSDDFDIDLEYDSDLEALLNELTQPQQEPKGRDANPASSSTAVDWPDDASSQSAAASQRRRPLSSQKFASSQDPERRRALSDRPRFKLARPQTGSDASGEGQLWWQQYEPATVAELSVHSAKIAQVRGWLELAAEAAAGRGSHGADYFRILVVEGPAGSCKSTCVRVLARELGLDILEWINPLSGRISEAGQLAEDGVGVVRRFEEFLMQAERYSSLALQPSTGAAVDASPQCGKLILVDDIPNIGHRDTRESFRAALMRFIAIPARRSFPMVVVVTESFATQQVLEDDGARRAVRRLREHDTGSHSDISVWSATDVLPSAVYNSAFCQTIRFNAVAPTIMAKGLRRILQIRSGQGTSARGAKFTPASTAAIKAIAEECQGDLRLAVTKLQLALAGGEVAAGEASGPAADRKRRRRGGGAQAVDVGGLAAMDVGEARRSALDTFHALGKVLYAKRGPALNGSARGQLESDPDEVLDRLPMDIGTFELYVHENYPDFCSHIGEAAEAAGGFSDADAVASSGRGGAGTGAADLYGAMMSVRGYMHARDRLPVADAAGPTPGESRRRAMATFRKPAFFENYRQRMANSRLLRDEACAGVLRLDGLRLADSGLVPDALPYWARIAIGRGTLQGSGARLQLARLATPGGAADALPQRLAAATVHGGPPLAPPPPPPQQQALAEDDIQDFSD</sequence>
<dbReference type="GO" id="GO:0005524">
    <property type="term" value="F:ATP binding"/>
    <property type="evidence" value="ECO:0007669"/>
    <property type="project" value="UniProtKB-KW"/>
</dbReference>
<gene>
    <name evidence="9" type="primary">rad17</name>
    <name evidence="9" type="ORF">LPJ61_000820</name>
</gene>
<dbReference type="GO" id="GO:0003689">
    <property type="term" value="F:DNA clamp loader activity"/>
    <property type="evidence" value="ECO:0007669"/>
    <property type="project" value="TreeGrafter"/>
</dbReference>
<dbReference type="Proteomes" id="UP001143981">
    <property type="component" value="Unassembled WGS sequence"/>
</dbReference>
<feature type="compositionally biased region" description="Basic and acidic residues" evidence="8">
    <location>
        <begin position="113"/>
        <end position="125"/>
    </location>
</feature>
<evidence type="ECO:0000256" key="6">
    <source>
        <dbReference type="ARBA" id="ARBA00023242"/>
    </source>
</evidence>
<comment type="caution">
    <text evidence="9">The sequence shown here is derived from an EMBL/GenBank/DDBJ whole genome shotgun (WGS) entry which is preliminary data.</text>
</comment>
<evidence type="ECO:0000256" key="8">
    <source>
        <dbReference type="SAM" id="MobiDB-lite"/>
    </source>
</evidence>